<dbReference type="EMBL" id="MGDZ01000052">
    <property type="protein sequence ID" value="OGL72749.1"/>
    <property type="molecule type" value="Genomic_DNA"/>
</dbReference>
<sequence length="74" mass="9057">MIHYPELGNVKMFHCFCSPIDRTVIYHNNFKIDSELPHIRYQFGYKSFYILNFIVTRYDDGKLHWKFDQPLKII</sequence>
<organism evidence="1 2">
    <name type="scientific">Candidatus Uhrbacteria bacterium RIFCSPHIGHO2_02_FULL_57_19</name>
    <dbReference type="NCBI Taxonomy" id="1802391"/>
    <lineage>
        <taxon>Bacteria</taxon>
        <taxon>Candidatus Uhriibacteriota</taxon>
    </lineage>
</organism>
<evidence type="ECO:0000313" key="1">
    <source>
        <dbReference type="EMBL" id="OGL72749.1"/>
    </source>
</evidence>
<evidence type="ECO:0000313" key="2">
    <source>
        <dbReference type="Proteomes" id="UP000176303"/>
    </source>
</evidence>
<protein>
    <submittedName>
        <fullName evidence="1">Uncharacterized protein</fullName>
    </submittedName>
</protein>
<gene>
    <name evidence="1" type="ORF">A3D72_04250</name>
</gene>
<dbReference type="STRING" id="1802391.A3D72_04250"/>
<dbReference type="AlphaFoldDB" id="A0A1F7U3C6"/>
<name>A0A1F7U3C6_9BACT</name>
<dbReference type="Proteomes" id="UP000176303">
    <property type="component" value="Unassembled WGS sequence"/>
</dbReference>
<reference evidence="1 2" key="1">
    <citation type="journal article" date="2016" name="Nat. Commun.">
        <title>Thousands of microbial genomes shed light on interconnected biogeochemical processes in an aquifer system.</title>
        <authorList>
            <person name="Anantharaman K."/>
            <person name="Brown C.T."/>
            <person name="Hug L.A."/>
            <person name="Sharon I."/>
            <person name="Castelle C.J."/>
            <person name="Probst A.J."/>
            <person name="Thomas B.C."/>
            <person name="Singh A."/>
            <person name="Wilkins M.J."/>
            <person name="Karaoz U."/>
            <person name="Brodie E.L."/>
            <person name="Williams K.H."/>
            <person name="Hubbard S.S."/>
            <person name="Banfield J.F."/>
        </authorList>
    </citation>
    <scope>NUCLEOTIDE SEQUENCE [LARGE SCALE GENOMIC DNA]</scope>
</reference>
<comment type="caution">
    <text evidence="1">The sequence shown here is derived from an EMBL/GenBank/DDBJ whole genome shotgun (WGS) entry which is preliminary data.</text>
</comment>
<accession>A0A1F7U3C6</accession>
<proteinExistence type="predicted"/>